<protein>
    <submittedName>
        <fullName evidence="3">Uncharacterized protein</fullName>
    </submittedName>
</protein>
<feature type="compositionally biased region" description="Low complexity" evidence="2">
    <location>
        <begin position="1"/>
        <end position="18"/>
    </location>
</feature>
<keyword evidence="4" id="KW-1185">Reference proteome</keyword>
<feature type="coiled-coil region" evidence="1">
    <location>
        <begin position="200"/>
        <end position="227"/>
    </location>
</feature>
<evidence type="ECO:0000256" key="1">
    <source>
        <dbReference type="SAM" id="Coils"/>
    </source>
</evidence>
<name>A0AAU9JNN5_9CILI</name>
<keyword evidence="1" id="KW-0175">Coiled coil</keyword>
<dbReference type="EMBL" id="CAJZBQ010000047">
    <property type="protein sequence ID" value="CAG9329446.1"/>
    <property type="molecule type" value="Genomic_DNA"/>
</dbReference>
<organism evidence="3 4">
    <name type="scientific">Blepharisma stoltei</name>
    <dbReference type="NCBI Taxonomy" id="1481888"/>
    <lineage>
        <taxon>Eukaryota</taxon>
        <taxon>Sar</taxon>
        <taxon>Alveolata</taxon>
        <taxon>Ciliophora</taxon>
        <taxon>Postciliodesmatophora</taxon>
        <taxon>Heterotrichea</taxon>
        <taxon>Heterotrichida</taxon>
        <taxon>Blepharismidae</taxon>
        <taxon>Blepharisma</taxon>
    </lineage>
</organism>
<feature type="coiled-coil region" evidence="1">
    <location>
        <begin position="125"/>
        <end position="152"/>
    </location>
</feature>
<feature type="compositionally biased region" description="Polar residues" evidence="2">
    <location>
        <begin position="19"/>
        <end position="34"/>
    </location>
</feature>
<dbReference type="AlphaFoldDB" id="A0AAU9JNN5"/>
<evidence type="ECO:0000313" key="4">
    <source>
        <dbReference type="Proteomes" id="UP001162131"/>
    </source>
</evidence>
<proteinExistence type="predicted"/>
<dbReference type="Proteomes" id="UP001162131">
    <property type="component" value="Unassembled WGS sequence"/>
</dbReference>
<feature type="region of interest" description="Disordered" evidence="2">
    <location>
        <begin position="1"/>
        <end position="43"/>
    </location>
</feature>
<evidence type="ECO:0000313" key="3">
    <source>
        <dbReference type="EMBL" id="CAG9329446.1"/>
    </source>
</evidence>
<accession>A0AAU9JNN5</accession>
<sequence length="302" mass="35109">MSKKLASQSSAKSRSQISTPLAQRSGFNSRTSLRPETPEIHSEEQIENLNEALKETQVKEAFNRQKLFQVKRENEVLKEEVDKLLAYKKKLEKAKELNQKFFAKNEQEMLALRKNAEEAPVSNDYHHLKETLESLKKKAKDLQQKHQEELNSYIQSQPKIQSILQTSDPSIAKLLELLKGQIIIYQEQLSHKEKAYSSMQSRFQREAESLNEQCKAMKKEINDHFQQRKNDMKQIYAQERKLAYLEADIHLDENIYSAKEVAHNAAEQVLDHIQQADTSQTLNSFTSKLKRKLKPTSKTINL</sequence>
<comment type="caution">
    <text evidence="3">The sequence shown here is derived from an EMBL/GenBank/DDBJ whole genome shotgun (WGS) entry which is preliminary data.</text>
</comment>
<gene>
    <name evidence="3" type="ORF">BSTOLATCC_MIC48266</name>
</gene>
<evidence type="ECO:0000256" key="2">
    <source>
        <dbReference type="SAM" id="MobiDB-lite"/>
    </source>
</evidence>
<reference evidence="3" key="1">
    <citation type="submission" date="2021-09" db="EMBL/GenBank/DDBJ databases">
        <authorList>
            <consortium name="AG Swart"/>
            <person name="Singh M."/>
            <person name="Singh A."/>
            <person name="Seah K."/>
            <person name="Emmerich C."/>
        </authorList>
    </citation>
    <scope>NUCLEOTIDE SEQUENCE</scope>
    <source>
        <strain evidence="3">ATCC30299</strain>
    </source>
</reference>